<name>A0ABQ5LSY7_9RHOB</name>
<evidence type="ECO:0000259" key="1">
    <source>
        <dbReference type="Pfam" id="PF12697"/>
    </source>
</evidence>
<dbReference type="EMBL" id="BROH01000005">
    <property type="protein sequence ID" value="GKY88044.1"/>
    <property type="molecule type" value="Genomic_DNA"/>
</dbReference>
<reference evidence="2" key="1">
    <citation type="journal article" date="2023" name="Int. J. Syst. Evol. Microbiol.">
        <title>Sinisalibacter aestuarii sp. nov., isolated from estuarine sediment of the Arakawa River.</title>
        <authorList>
            <person name="Arafat S.T."/>
            <person name="Hirano S."/>
            <person name="Sato A."/>
            <person name="Takeuchi K."/>
            <person name="Yasuda T."/>
            <person name="Terahara T."/>
            <person name="Hamada M."/>
            <person name="Kobayashi T."/>
        </authorList>
    </citation>
    <scope>NUCLEOTIDE SEQUENCE</scope>
    <source>
        <strain evidence="2">B-399</strain>
    </source>
</reference>
<dbReference type="InterPro" id="IPR029058">
    <property type="entry name" value="AB_hydrolase_fold"/>
</dbReference>
<dbReference type="PANTHER" id="PTHR43689:SF8">
    <property type="entry name" value="ALPHA_BETA-HYDROLASES SUPERFAMILY PROTEIN"/>
    <property type="match status" value="1"/>
</dbReference>
<dbReference type="GO" id="GO:0016787">
    <property type="term" value="F:hydrolase activity"/>
    <property type="evidence" value="ECO:0007669"/>
    <property type="project" value="UniProtKB-KW"/>
</dbReference>
<dbReference type="InterPro" id="IPR000073">
    <property type="entry name" value="AB_hydrolase_1"/>
</dbReference>
<keyword evidence="2" id="KW-0378">Hydrolase</keyword>
<dbReference type="Gene3D" id="3.40.50.1820">
    <property type="entry name" value="alpha/beta hydrolase"/>
    <property type="match status" value="1"/>
</dbReference>
<sequence length="270" mass="29392">MAQWAATGRLEAGGKRLDYACWGPPPGAAPTLVMLHEGLGCVALWRDVPARLAQATGFGVMAYSRAGYGQSDPADLPRPLDYMTREAVDVLPDVLDGLGIGRCVLLGHSDGATIAAEYAGRVPDHRVRGLVLIAPHFFTEETGLAEIADARRAYVTTELRGRMAKYHRDPDNAFFGWNDAWLAEGFKAWNVGEVIDYWRIPCLVVQGEADQYGTLAQVREVETRSYAPVETAIIAGAHHAPHLEKPGETLAAIAEFCARLERIEAAEPEL</sequence>
<dbReference type="RefSeq" id="WP_281842062.1">
    <property type="nucleotide sequence ID" value="NZ_BROH01000005.1"/>
</dbReference>
<organism evidence="2 3">
    <name type="scientific">Sinisalibacter aestuarii</name>
    <dbReference type="NCBI Taxonomy" id="2949426"/>
    <lineage>
        <taxon>Bacteria</taxon>
        <taxon>Pseudomonadati</taxon>
        <taxon>Pseudomonadota</taxon>
        <taxon>Alphaproteobacteria</taxon>
        <taxon>Rhodobacterales</taxon>
        <taxon>Roseobacteraceae</taxon>
        <taxon>Sinisalibacter</taxon>
    </lineage>
</organism>
<proteinExistence type="predicted"/>
<evidence type="ECO:0000313" key="2">
    <source>
        <dbReference type="EMBL" id="GKY88044.1"/>
    </source>
</evidence>
<protein>
    <submittedName>
        <fullName evidence="2">Hydrolase</fullName>
    </submittedName>
</protein>
<dbReference type="PANTHER" id="PTHR43689">
    <property type="entry name" value="HYDROLASE"/>
    <property type="match status" value="1"/>
</dbReference>
<keyword evidence="3" id="KW-1185">Reference proteome</keyword>
<feature type="domain" description="AB hydrolase-1" evidence="1">
    <location>
        <begin position="32"/>
        <end position="252"/>
    </location>
</feature>
<evidence type="ECO:0000313" key="3">
    <source>
        <dbReference type="Proteomes" id="UP001144205"/>
    </source>
</evidence>
<gene>
    <name evidence="2" type="ORF">STA1M1_19130</name>
</gene>
<dbReference type="SUPFAM" id="SSF53474">
    <property type="entry name" value="alpha/beta-Hydrolases"/>
    <property type="match status" value="1"/>
</dbReference>
<accession>A0ABQ5LSY7</accession>
<dbReference type="Pfam" id="PF12697">
    <property type="entry name" value="Abhydrolase_6"/>
    <property type="match status" value="1"/>
</dbReference>
<comment type="caution">
    <text evidence="2">The sequence shown here is derived from an EMBL/GenBank/DDBJ whole genome shotgun (WGS) entry which is preliminary data.</text>
</comment>
<dbReference type="Proteomes" id="UP001144205">
    <property type="component" value="Unassembled WGS sequence"/>
</dbReference>